<dbReference type="Proteomes" id="UP000765509">
    <property type="component" value="Unassembled WGS sequence"/>
</dbReference>
<feature type="signal peptide" evidence="1">
    <location>
        <begin position="1"/>
        <end position="20"/>
    </location>
</feature>
<dbReference type="EMBL" id="AVOT02029851">
    <property type="protein sequence ID" value="MBW0522835.1"/>
    <property type="molecule type" value="Genomic_DNA"/>
</dbReference>
<keyword evidence="1" id="KW-0732">Signal</keyword>
<comment type="caution">
    <text evidence="2">The sequence shown here is derived from an EMBL/GenBank/DDBJ whole genome shotgun (WGS) entry which is preliminary data.</text>
</comment>
<name>A0A9Q3I1F6_9BASI</name>
<organism evidence="2 3">
    <name type="scientific">Austropuccinia psidii MF-1</name>
    <dbReference type="NCBI Taxonomy" id="1389203"/>
    <lineage>
        <taxon>Eukaryota</taxon>
        <taxon>Fungi</taxon>
        <taxon>Dikarya</taxon>
        <taxon>Basidiomycota</taxon>
        <taxon>Pucciniomycotina</taxon>
        <taxon>Pucciniomycetes</taxon>
        <taxon>Pucciniales</taxon>
        <taxon>Sphaerophragmiaceae</taxon>
        <taxon>Austropuccinia</taxon>
    </lineage>
</organism>
<dbReference type="AlphaFoldDB" id="A0A9Q3I1F6"/>
<feature type="chain" id="PRO_5040147699" evidence="1">
    <location>
        <begin position="21"/>
        <end position="405"/>
    </location>
</feature>
<protein>
    <submittedName>
        <fullName evidence="2">Uncharacterized protein</fullName>
    </submittedName>
</protein>
<reference evidence="2" key="1">
    <citation type="submission" date="2021-03" db="EMBL/GenBank/DDBJ databases">
        <title>Draft genome sequence of rust myrtle Austropuccinia psidii MF-1, a brazilian biotype.</title>
        <authorList>
            <person name="Quecine M.C."/>
            <person name="Pachon D.M.R."/>
            <person name="Bonatelli M.L."/>
            <person name="Correr F.H."/>
            <person name="Franceschini L.M."/>
            <person name="Leite T.F."/>
            <person name="Margarido G.R.A."/>
            <person name="Almeida C.A."/>
            <person name="Ferrarezi J.A."/>
            <person name="Labate C.A."/>
        </authorList>
    </citation>
    <scope>NUCLEOTIDE SEQUENCE</scope>
    <source>
        <strain evidence="2">MF-1</strain>
    </source>
</reference>
<accession>A0A9Q3I1F6</accession>
<evidence type="ECO:0000313" key="2">
    <source>
        <dbReference type="EMBL" id="MBW0522835.1"/>
    </source>
</evidence>
<evidence type="ECO:0000313" key="3">
    <source>
        <dbReference type="Proteomes" id="UP000765509"/>
    </source>
</evidence>
<evidence type="ECO:0000256" key="1">
    <source>
        <dbReference type="SAM" id="SignalP"/>
    </source>
</evidence>
<keyword evidence="3" id="KW-1185">Reference proteome</keyword>
<proteinExistence type="predicted"/>
<sequence length="405" mass="46076">MHRFELLFCFLVYFIFPVFAGYKHSLTQDEPFTNVCRKKIRTIFLTQSYDTYDWQSDAAHDEQSQESFREPVYYNFLESKADPVRRGQACSYAHEANSIASTSLGHNQGWGLSYNGVNHSGHVIDPDTTLSLMIATSSPDRINLSNVITGTSWYDILTKTHQKYMDEARKSFNQARSQIEREIRIAFSSLGTCDSRASLGYSHVRSLYKGYQVIAKDEISRLGLESKLQKLHVEVSGNSVVKKYFGNYQLTFGDLGAIPFSIGAALGQLRILNYSEGWKLEEEGIRELQLKAFETWSKLFNYFKYEKVSESLTTLQADSGGKKPPGLIPLVTRLQELIIGRRGEGHVRLNGAVWILTGFWLITESPRRYKFKMQNGIPNLSTKFKKRVNDLAAATWPPVLLAIET</sequence>
<gene>
    <name evidence="2" type="ORF">O181_062550</name>
</gene>